<evidence type="ECO:0000259" key="2">
    <source>
        <dbReference type="Pfam" id="PF12674"/>
    </source>
</evidence>
<name>A0ABV9EN30_9ACTN</name>
<evidence type="ECO:0000313" key="4">
    <source>
        <dbReference type="Proteomes" id="UP001595891"/>
    </source>
</evidence>
<evidence type="ECO:0000313" key="3">
    <source>
        <dbReference type="EMBL" id="MFC4590543.1"/>
    </source>
</evidence>
<accession>A0ABV9EN30</accession>
<dbReference type="InterPro" id="IPR025868">
    <property type="entry name" value="Zn_ribbon_dom_put"/>
</dbReference>
<dbReference type="Proteomes" id="UP001595891">
    <property type="component" value="Unassembled WGS sequence"/>
</dbReference>
<gene>
    <name evidence="3" type="ORF">ACFO8L_30915</name>
</gene>
<dbReference type="EMBL" id="JBHSFN010000023">
    <property type="protein sequence ID" value="MFC4590543.1"/>
    <property type="molecule type" value="Genomic_DNA"/>
</dbReference>
<dbReference type="Pfam" id="PF12674">
    <property type="entry name" value="Zn_ribbon_2"/>
    <property type="match status" value="1"/>
</dbReference>
<sequence length="87" mass="9758">MSVDTCESCGMPLATAEDRAPGHPDGVWCRHCAPDGALQSFEERFERMVQWQTQRAGQARADAEEATKAYMRTLPAWRDHPALRPEA</sequence>
<reference evidence="4" key="1">
    <citation type="journal article" date="2019" name="Int. J. Syst. Evol. Microbiol.">
        <title>The Global Catalogue of Microorganisms (GCM) 10K type strain sequencing project: providing services to taxonomists for standard genome sequencing and annotation.</title>
        <authorList>
            <consortium name="The Broad Institute Genomics Platform"/>
            <consortium name="The Broad Institute Genome Sequencing Center for Infectious Disease"/>
            <person name="Wu L."/>
            <person name="Ma J."/>
        </authorList>
    </citation>
    <scope>NUCLEOTIDE SEQUENCE [LARGE SCALE GENOMIC DNA]</scope>
    <source>
        <strain evidence="4">CCUG 49560</strain>
    </source>
</reference>
<proteinExistence type="predicted"/>
<organism evidence="3 4">
    <name type="scientific">Sphaerisporangium corydalis</name>
    <dbReference type="NCBI Taxonomy" id="1441875"/>
    <lineage>
        <taxon>Bacteria</taxon>
        <taxon>Bacillati</taxon>
        <taxon>Actinomycetota</taxon>
        <taxon>Actinomycetes</taxon>
        <taxon>Streptosporangiales</taxon>
        <taxon>Streptosporangiaceae</taxon>
        <taxon>Sphaerisporangium</taxon>
    </lineage>
</organism>
<keyword evidence="4" id="KW-1185">Reference proteome</keyword>
<evidence type="ECO:0000256" key="1">
    <source>
        <dbReference type="SAM" id="MobiDB-lite"/>
    </source>
</evidence>
<feature type="domain" description="Putative zinc ribbon" evidence="2">
    <location>
        <begin position="5"/>
        <end position="78"/>
    </location>
</feature>
<feature type="region of interest" description="Disordered" evidence="1">
    <location>
        <begin position="1"/>
        <end position="21"/>
    </location>
</feature>
<dbReference type="RefSeq" id="WP_262848442.1">
    <property type="nucleotide sequence ID" value="NZ_JANZYP010000074.1"/>
</dbReference>
<comment type="caution">
    <text evidence="3">The sequence shown here is derived from an EMBL/GenBank/DDBJ whole genome shotgun (WGS) entry which is preliminary data.</text>
</comment>
<protein>
    <submittedName>
        <fullName evidence="3">Zinc ribbon domain-containing protein</fullName>
    </submittedName>
</protein>